<dbReference type="AlphaFoldDB" id="A0A2T3YZY2"/>
<dbReference type="Proteomes" id="UP000240493">
    <property type="component" value="Unassembled WGS sequence"/>
</dbReference>
<feature type="compositionally biased region" description="Polar residues" evidence="1">
    <location>
        <begin position="48"/>
        <end position="58"/>
    </location>
</feature>
<dbReference type="EMBL" id="KZ679266">
    <property type="protein sequence ID" value="PTB38107.1"/>
    <property type="molecule type" value="Genomic_DNA"/>
</dbReference>
<evidence type="ECO:0000256" key="1">
    <source>
        <dbReference type="SAM" id="MobiDB-lite"/>
    </source>
</evidence>
<dbReference type="OrthoDB" id="4937852at2759"/>
<proteinExistence type="predicted"/>
<evidence type="ECO:0000313" key="3">
    <source>
        <dbReference type="Proteomes" id="UP000240493"/>
    </source>
</evidence>
<organism evidence="2 3">
    <name type="scientific">Trichoderma asperellum (strain ATCC 204424 / CBS 433.97 / NBRC 101777)</name>
    <dbReference type="NCBI Taxonomy" id="1042311"/>
    <lineage>
        <taxon>Eukaryota</taxon>
        <taxon>Fungi</taxon>
        <taxon>Dikarya</taxon>
        <taxon>Ascomycota</taxon>
        <taxon>Pezizomycotina</taxon>
        <taxon>Sordariomycetes</taxon>
        <taxon>Hypocreomycetidae</taxon>
        <taxon>Hypocreales</taxon>
        <taxon>Hypocreaceae</taxon>
        <taxon>Trichoderma</taxon>
    </lineage>
</organism>
<reference evidence="2 3" key="1">
    <citation type="submission" date="2016-07" db="EMBL/GenBank/DDBJ databases">
        <title>Multiple horizontal gene transfer events from other fungi enriched the ability of initially mycotrophic Trichoderma (Ascomycota) to feed on dead plant biomass.</title>
        <authorList>
            <consortium name="DOE Joint Genome Institute"/>
            <person name="Aerts A."/>
            <person name="Atanasova L."/>
            <person name="Chenthamara K."/>
            <person name="Zhang J."/>
            <person name="Grujic M."/>
            <person name="Henrissat B."/>
            <person name="Kuo A."/>
            <person name="Salamov A."/>
            <person name="Lipzen A."/>
            <person name="Labutti K."/>
            <person name="Barry K."/>
            <person name="Miao Y."/>
            <person name="Rahimi M.J."/>
            <person name="Shen Q."/>
            <person name="Grigoriev I.V."/>
            <person name="Kubicek C.P."/>
            <person name="Druzhinina I.S."/>
        </authorList>
    </citation>
    <scope>NUCLEOTIDE SEQUENCE [LARGE SCALE GENOMIC DNA]</scope>
    <source>
        <strain evidence="2 3">CBS 433.97</strain>
    </source>
</reference>
<gene>
    <name evidence="2" type="ORF">M441DRAFT_29508</name>
</gene>
<evidence type="ECO:0000313" key="2">
    <source>
        <dbReference type="EMBL" id="PTB38107.1"/>
    </source>
</evidence>
<accession>A0A2T3YZY2</accession>
<feature type="compositionally biased region" description="Basic and acidic residues" evidence="1">
    <location>
        <begin position="59"/>
        <end position="73"/>
    </location>
</feature>
<keyword evidence="3" id="KW-1185">Reference proteome</keyword>
<protein>
    <submittedName>
        <fullName evidence="2">Uncharacterized protein</fullName>
    </submittedName>
</protein>
<sequence length="288" mass="31648">MPYVYADPPFSEKLAFATAGGLPLISSQSDIKGGQIPLQAVGIAQPSRALSSEMTSEQQPHESNSDKPADTNKDSNSVNKSSFRVEIFSVSGVDGKHVQLQETPSCPFEKPSEFIFNPKSIIGERAAVNGLESAAAELLEFVRSIVPPPGEGNPLNLPAIIFLARDLGGTVVKQALLKAFFSSDPLDVFIIKNTTHLLFFGTPHRASEKFSWVLTISNIINYQTGETQGPWSSRVTRQMAESHEATASQFNMLARRCSFKIINYFQVKLDDELYEIIVEKFAATLEFD</sequence>
<name>A0A2T3YZY2_TRIA4</name>
<feature type="region of interest" description="Disordered" evidence="1">
    <location>
        <begin position="47"/>
        <end position="77"/>
    </location>
</feature>